<comment type="function">
    <text evidence="1">Part of the binding-protein-dependent transport system for glutamine; probably responsible for the translocation of the substrate across the membrane.</text>
</comment>
<evidence type="ECO:0000256" key="8">
    <source>
        <dbReference type="ARBA" id="ARBA00022989"/>
    </source>
</evidence>
<evidence type="ECO:0000256" key="9">
    <source>
        <dbReference type="ARBA" id="ARBA00023136"/>
    </source>
</evidence>
<dbReference type="InterPro" id="IPR010065">
    <property type="entry name" value="AA_ABC_transptr_permease_3TM"/>
</dbReference>
<gene>
    <name evidence="12" type="ORF">J1786_11925</name>
</gene>
<comment type="similarity">
    <text evidence="3">Belongs to the binding-protein-dependent transport system permease family. HisMQ subfamily.</text>
</comment>
<keyword evidence="4 10" id="KW-0813">Transport</keyword>
<keyword evidence="9 10" id="KW-0472">Membrane</keyword>
<evidence type="ECO:0000256" key="1">
    <source>
        <dbReference type="ARBA" id="ARBA00003159"/>
    </source>
</evidence>
<dbReference type="InterPro" id="IPR043429">
    <property type="entry name" value="ArtM/GltK/GlnP/TcyL/YhdX-like"/>
</dbReference>
<dbReference type="RefSeq" id="WP_217138371.1">
    <property type="nucleotide sequence ID" value="NZ_JAFMOS010000161.1"/>
</dbReference>
<accession>A0ABS6L0Z5</accession>
<name>A0ABS6L0Z5_9GAMM</name>
<evidence type="ECO:0000256" key="2">
    <source>
        <dbReference type="ARBA" id="ARBA00004429"/>
    </source>
</evidence>
<dbReference type="NCBIfam" id="TIGR01726">
    <property type="entry name" value="HEQRo_perm_3TM"/>
    <property type="match status" value="1"/>
</dbReference>
<keyword evidence="8 10" id="KW-1133">Transmembrane helix</keyword>
<evidence type="ECO:0000256" key="5">
    <source>
        <dbReference type="ARBA" id="ARBA00022475"/>
    </source>
</evidence>
<organism evidence="12 13">
    <name type="scientific">Rahnella perminowiae</name>
    <dbReference type="NCBI Taxonomy" id="2816244"/>
    <lineage>
        <taxon>Bacteria</taxon>
        <taxon>Pseudomonadati</taxon>
        <taxon>Pseudomonadota</taxon>
        <taxon>Gammaproteobacteria</taxon>
        <taxon>Enterobacterales</taxon>
        <taxon>Yersiniaceae</taxon>
        <taxon>Rahnella</taxon>
    </lineage>
</organism>
<sequence>MQYTLDFSSLLQYSDALWTGLRITLIYTALSLIIGIIVGFLASLGRTSTNLLVRGVTTIYVEIFRDTPVLLQLFWFFFCLPIILGLDIGNAISVVISLSLYMGALCCETFRSAQRSIGSEQFDACIALGLSARVKILYVILPQTILRSVPNLLSNAVTIFKESSLVSTVGMTDLIFQSQFIADSTSRPIEVLTVAAGIYFVIAFTTTRIATYLEKRLISSL</sequence>
<proteinExistence type="inferred from homology"/>
<evidence type="ECO:0000313" key="12">
    <source>
        <dbReference type="EMBL" id="MBU9835512.1"/>
    </source>
</evidence>
<comment type="subcellular location">
    <subcellularLocation>
        <location evidence="2">Cell inner membrane</location>
        <topology evidence="2">Multi-pass membrane protein</topology>
    </subcellularLocation>
    <subcellularLocation>
        <location evidence="10">Cell membrane</location>
        <topology evidence="10">Multi-pass membrane protein</topology>
    </subcellularLocation>
</comment>
<protein>
    <submittedName>
        <fullName evidence="12">Amino acid ABC transporter permease</fullName>
    </submittedName>
</protein>
<dbReference type="PANTHER" id="PTHR30614">
    <property type="entry name" value="MEMBRANE COMPONENT OF AMINO ACID ABC TRANSPORTER"/>
    <property type="match status" value="1"/>
</dbReference>
<feature type="transmembrane region" description="Helical" evidence="10">
    <location>
        <begin position="191"/>
        <end position="213"/>
    </location>
</feature>
<reference evidence="12 13" key="1">
    <citation type="submission" date="2021-03" db="EMBL/GenBank/DDBJ databases">
        <title>Five novel Rahnella species.</title>
        <authorList>
            <person name="Brady C."/>
            <person name="Asselin J."/>
            <person name="Beer S."/>
            <person name="Bruberg M.B."/>
            <person name="Crampton B."/>
            <person name="Venter S."/>
            <person name="Arnold D."/>
            <person name="Denman S."/>
        </authorList>
    </citation>
    <scope>NUCLEOTIDE SEQUENCE [LARGE SCALE GENOMIC DNA]</scope>
    <source>
        <strain evidence="12 13">L72c</strain>
    </source>
</reference>
<evidence type="ECO:0000256" key="10">
    <source>
        <dbReference type="RuleBase" id="RU363032"/>
    </source>
</evidence>
<evidence type="ECO:0000313" key="13">
    <source>
        <dbReference type="Proteomes" id="UP000699865"/>
    </source>
</evidence>
<dbReference type="PANTHER" id="PTHR30614:SF20">
    <property type="entry name" value="GLUTAMINE TRANSPORT SYSTEM PERMEASE PROTEIN GLNP"/>
    <property type="match status" value="1"/>
</dbReference>
<feature type="domain" description="ABC transmembrane type-1" evidence="11">
    <location>
        <begin position="17"/>
        <end position="210"/>
    </location>
</feature>
<evidence type="ECO:0000256" key="7">
    <source>
        <dbReference type="ARBA" id="ARBA00022970"/>
    </source>
</evidence>
<evidence type="ECO:0000256" key="3">
    <source>
        <dbReference type="ARBA" id="ARBA00010072"/>
    </source>
</evidence>
<keyword evidence="5" id="KW-1003">Cell membrane</keyword>
<dbReference type="Proteomes" id="UP000699865">
    <property type="component" value="Unassembled WGS sequence"/>
</dbReference>
<dbReference type="Pfam" id="PF00528">
    <property type="entry name" value="BPD_transp_1"/>
    <property type="match status" value="1"/>
</dbReference>
<feature type="transmembrane region" description="Helical" evidence="10">
    <location>
        <begin position="63"/>
        <end position="84"/>
    </location>
</feature>
<comment type="caution">
    <text evidence="12">The sequence shown here is derived from an EMBL/GenBank/DDBJ whole genome shotgun (WGS) entry which is preliminary data.</text>
</comment>
<keyword evidence="13" id="KW-1185">Reference proteome</keyword>
<keyword evidence="6 10" id="KW-0812">Transmembrane</keyword>
<dbReference type="CDD" id="cd06261">
    <property type="entry name" value="TM_PBP2"/>
    <property type="match status" value="1"/>
</dbReference>
<dbReference type="InterPro" id="IPR000515">
    <property type="entry name" value="MetI-like"/>
</dbReference>
<evidence type="ECO:0000259" key="11">
    <source>
        <dbReference type="PROSITE" id="PS50928"/>
    </source>
</evidence>
<evidence type="ECO:0000256" key="6">
    <source>
        <dbReference type="ARBA" id="ARBA00022692"/>
    </source>
</evidence>
<dbReference type="PROSITE" id="PS50928">
    <property type="entry name" value="ABC_TM1"/>
    <property type="match status" value="1"/>
</dbReference>
<evidence type="ECO:0000256" key="4">
    <source>
        <dbReference type="ARBA" id="ARBA00022448"/>
    </source>
</evidence>
<feature type="transmembrane region" description="Helical" evidence="10">
    <location>
        <begin position="20"/>
        <end position="42"/>
    </location>
</feature>
<dbReference type="EMBL" id="JAFMOU010000067">
    <property type="protein sequence ID" value="MBU9835512.1"/>
    <property type="molecule type" value="Genomic_DNA"/>
</dbReference>
<keyword evidence="7" id="KW-0029">Amino-acid transport</keyword>